<evidence type="ECO:0000256" key="3">
    <source>
        <dbReference type="ARBA" id="ARBA00022729"/>
    </source>
</evidence>
<dbReference type="SUPFAM" id="SSF53850">
    <property type="entry name" value="Periplasmic binding protein-like II"/>
    <property type="match status" value="1"/>
</dbReference>
<dbReference type="InterPro" id="IPR030678">
    <property type="entry name" value="Peptide/Ni-bd"/>
</dbReference>
<dbReference type="OrthoDB" id="9803988at2"/>
<dbReference type="InterPro" id="IPR039424">
    <property type="entry name" value="SBP_5"/>
</dbReference>
<dbReference type="Gene3D" id="3.40.190.10">
    <property type="entry name" value="Periplasmic binding protein-like II"/>
    <property type="match status" value="1"/>
</dbReference>
<evidence type="ECO:0000313" key="6">
    <source>
        <dbReference type="EMBL" id="SHK14729.1"/>
    </source>
</evidence>
<dbReference type="EMBL" id="LT670844">
    <property type="protein sequence ID" value="SHK14729.1"/>
    <property type="molecule type" value="Genomic_DNA"/>
</dbReference>
<dbReference type="InterPro" id="IPR023765">
    <property type="entry name" value="SBP_5_CS"/>
</dbReference>
<dbReference type="Pfam" id="PF00496">
    <property type="entry name" value="SBP_bac_5"/>
    <property type="match status" value="1"/>
</dbReference>
<dbReference type="PIRSF" id="PIRSF002741">
    <property type="entry name" value="MppA"/>
    <property type="match status" value="1"/>
</dbReference>
<gene>
    <name evidence="6" type="ORF">SAMN05444159_2542</name>
</gene>
<dbReference type="PANTHER" id="PTHR30290">
    <property type="entry name" value="PERIPLASMIC BINDING COMPONENT OF ABC TRANSPORTER"/>
    <property type="match status" value="1"/>
</dbReference>
<proteinExistence type="inferred from homology"/>
<dbReference type="PROSITE" id="PS01040">
    <property type="entry name" value="SBP_BACTERIAL_5"/>
    <property type="match status" value="1"/>
</dbReference>
<dbReference type="GO" id="GO:0015833">
    <property type="term" value="P:peptide transport"/>
    <property type="evidence" value="ECO:0007669"/>
    <property type="project" value="TreeGrafter"/>
</dbReference>
<feature type="domain" description="Solute-binding protein family 5" evidence="5">
    <location>
        <begin position="81"/>
        <end position="435"/>
    </location>
</feature>
<comment type="similarity">
    <text evidence="2">Belongs to the bacterial solute-binding protein 5 family.</text>
</comment>
<dbReference type="PANTHER" id="PTHR30290:SF38">
    <property type="entry name" value="D,D-DIPEPTIDE-BINDING PERIPLASMIC PROTEIN DDPA-RELATED"/>
    <property type="match status" value="1"/>
</dbReference>
<organism evidence="6 7">
    <name type="scientific">Bradyrhizobium lablabi</name>
    <dbReference type="NCBI Taxonomy" id="722472"/>
    <lineage>
        <taxon>Bacteria</taxon>
        <taxon>Pseudomonadati</taxon>
        <taxon>Pseudomonadota</taxon>
        <taxon>Alphaproteobacteria</taxon>
        <taxon>Hyphomicrobiales</taxon>
        <taxon>Nitrobacteraceae</taxon>
        <taxon>Bradyrhizobium</taxon>
    </lineage>
</organism>
<dbReference type="GO" id="GO:0030288">
    <property type="term" value="C:outer membrane-bounded periplasmic space"/>
    <property type="evidence" value="ECO:0007669"/>
    <property type="project" value="UniProtKB-ARBA"/>
</dbReference>
<evidence type="ECO:0000259" key="5">
    <source>
        <dbReference type="Pfam" id="PF00496"/>
    </source>
</evidence>
<evidence type="ECO:0000313" key="7">
    <source>
        <dbReference type="Proteomes" id="UP000189935"/>
    </source>
</evidence>
<dbReference type="GO" id="GO:1904680">
    <property type="term" value="F:peptide transmembrane transporter activity"/>
    <property type="evidence" value="ECO:0007669"/>
    <property type="project" value="TreeGrafter"/>
</dbReference>
<dbReference type="AlphaFoldDB" id="A0A1M6Q399"/>
<evidence type="ECO:0000256" key="2">
    <source>
        <dbReference type="ARBA" id="ARBA00005695"/>
    </source>
</evidence>
<feature type="signal peptide" evidence="4">
    <location>
        <begin position="1"/>
        <end position="27"/>
    </location>
</feature>
<evidence type="ECO:0000256" key="1">
    <source>
        <dbReference type="ARBA" id="ARBA00004418"/>
    </source>
</evidence>
<dbReference type="InterPro" id="IPR000914">
    <property type="entry name" value="SBP_5_dom"/>
</dbReference>
<reference evidence="6 7" key="1">
    <citation type="submission" date="2016-11" db="EMBL/GenBank/DDBJ databases">
        <authorList>
            <person name="Jaros S."/>
            <person name="Januszkiewicz K."/>
            <person name="Wedrychowicz H."/>
        </authorList>
    </citation>
    <scope>NUCLEOTIDE SEQUENCE [LARGE SCALE GENOMIC DNA]</scope>
    <source>
        <strain evidence="6 7">GAS499</strain>
    </source>
</reference>
<keyword evidence="3 4" id="KW-0732">Signal</keyword>
<evidence type="ECO:0000256" key="4">
    <source>
        <dbReference type="SAM" id="SignalP"/>
    </source>
</evidence>
<feature type="chain" id="PRO_5009920232" evidence="4">
    <location>
        <begin position="28"/>
        <end position="519"/>
    </location>
</feature>
<sequence>MNRSVGRNLVAFVVTLAFSFAVGEVAAAEQPKKGGTLVYASVSGPGTLDPYVASSSVELEVINNVFEGLVTLDANNATRTMLASKAAASEDFKTYRFELRKGVKFHNGQEMTSADVKASFERYQRVSPNAKNLEGVDHYDTPDPYSFIIVLKQPNVVLLDVLKSPIYPLMILPEQQKDKPARGIDIIGTGPFMMGEWVKDSHLIIKRFDDYVADTSVAGRDGYGGRKTVYLDAVRYRFMPEATTRIAALQNGEAQLISTVPSELSARITERKDLAIREVFPVLGSYIIVNSQKGLTANVTIRQAIAAAINVDEIIEGAGGINKRNPWMSFPGTPYYLGESAPTPWYDLKDVAKSKELLKQAGYNNEKIIIETNSNYQWMRSTMLVVAEQLKEAGINVDVQVTDWTTNASHMQQGTGDWNLSTTAFGPDHILGPQQWRPMLYTFPHITGNDALDKAYSEFFAAPTLDERRAAWLKIQQQVLGGAYLIKIADTGRLSGYSKRLKGQSEYAGVLQLWDLWLD</sequence>
<name>A0A1M6Q399_9BRAD</name>
<comment type="subcellular location">
    <subcellularLocation>
        <location evidence="1">Periplasm</location>
    </subcellularLocation>
</comment>
<accession>A0A1M6Q399</accession>
<dbReference type="GO" id="GO:0043190">
    <property type="term" value="C:ATP-binding cassette (ABC) transporter complex"/>
    <property type="evidence" value="ECO:0007669"/>
    <property type="project" value="InterPro"/>
</dbReference>
<dbReference type="Proteomes" id="UP000189935">
    <property type="component" value="Chromosome I"/>
</dbReference>
<protein>
    <submittedName>
        <fullName evidence="6">Peptide/nickel transport system substrate-binding protein</fullName>
    </submittedName>
</protein>
<dbReference type="Gene3D" id="3.10.105.10">
    <property type="entry name" value="Dipeptide-binding Protein, Domain 3"/>
    <property type="match status" value="1"/>
</dbReference>
<dbReference type="RefSeq" id="WP_079538434.1">
    <property type="nucleotide sequence ID" value="NZ_LT670844.1"/>
</dbReference>